<protein>
    <submittedName>
        <fullName evidence="6">Ig-like domain-containing protein</fullName>
    </submittedName>
</protein>
<dbReference type="InterPro" id="IPR036179">
    <property type="entry name" value="Ig-like_dom_sf"/>
</dbReference>
<accession>A0A914YY11</accession>
<sequence length="146" mass="15944">MQGKVVEISERVTTEYKEDGSIILTIRNATDADSGEYRCEATNDFGNAWTEAPVILAAAGTLPTDGEAPDFLAPVRPISVQVGQKAVLEGKIIGTPEPSVKWYKGGVEISKDHEKYHLESLPDGTQRLTVNEATFDDIGEYRVSFL</sequence>
<dbReference type="InterPro" id="IPR007110">
    <property type="entry name" value="Ig-like_dom"/>
</dbReference>
<feature type="domain" description="Ig-like" evidence="4">
    <location>
        <begin position="69"/>
        <end position="146"/>
    </location>
</feature>
<evidence type="ECO:0000256" key="2">
    <source>
        <dbReference type="ARBA" id="ARBA00023157"/>
    </source>
</evidence>
<dbReference type="SUPFAM" id="SSF48726">
    <property type="entry name" value="Immunoglobulin"/>
    <property type="match status" value="2"/>
</dbReference>
<keyword evidence="2" id="KW-1015">Disulfide bond</keyword>
<keyword evidence="3" id="KW-0393">Immunoglobulin domain</keyword>
<dbReference type="WBParaSite" id="PSU_v2.g2965.t1">
    <property type="protein sequence ID" value="PSU_v2.g2965.t1"/>
    <property type="gene ID" value="PSU_v2.g2965"/>
</dbReference>
<dbReference type="PROSITE" id="PS50835">
    <property type="entry name" value="IG_LIKE"/>
    <property type="match status" value="1"/>
</dbReference>
<evidence type="ECO:0000259" key="4">
    <source>
        <dbReference type="PROSITE" id="PS50835"/>
    </source>
</evidence>
<evidence type="ECO:0000256" key="1">
    <source>
        <dbReference type="ARBA" id="ARBA00022737"/>
    </source>
</evidence>
<name>A0A914YY11_9BILA</name>
<dbReference type="Pfam" id="PF07679">
    <property type="entry name" value="I-set"/>
    <property type="match status" value="2"/>
</dbReference>
<evidence type="ECO:0000313" key="6">
    <source>
        <dbReference type="WBParaSite" id="PSU_v2.g2965.t1"/>
    </source>
</evidence>
<dbReference type="Gene3D" id="2.60.40.10">
    <property type="entry name" value="Immunoglobulins"/>
    <property type="match status" value="2"/>
</dbReference>
<organism evidence="5 6">
    <name type="scientific">Panagrolaimus superbus</name>
    <dbReference type="NCBI Taxonomy" id="310955"/>
    <lineage>
        <taxon>Eukaryota</taxon>
        <taxon>Metazoa</taxon>
        <taxon>Ecdysozoa</taxon>
        <taxon>Nematoda</taxon>
        <taxon>Chromadorea</taxon>
        <taxon>Rhabditida</taxon>
        <taxon>Tylenchina</taxon>
        <taxon>Panagrolaimomorpha</taxon>
        <taxon>Panagrolaimoidea</taxon>
        <taxon>Panagrolaimidae</taxon>
        <taxon>Panagrolaimus</taxon>
    </lineage>
</organism>
<keyword evidence="5" id="KW-1185">Reference proteome</keyword>
<dbReference type="FunFam" id="2.60.40.10:FF:000032">
    <property type="entry name" value="palladin isoform X1"/>
    <property type="match status" value="1"/>
</dbReference>
<dbReference type="PANTHER" id="PTHR47633:SF4">
    <property type="entry name" value="MYOPALLADIN ISOFORM X1"/>
    <property type="match status" value="1"/>
</dbReference>
<dbReference type="Proteomes" id="UP000887577">
    <property type="component" value="Unplaced"/>
</dbReference>
<proteinExistence type="predicted"/>
<evidence type="ECO:0000313" key="5">
    <source>
        <dbReference type="Proteomes" id="UP000887577"/>
    </source>
</evidence>
<dbReference type="InterPro" id="IPR013098">
    <property type="entry name" value="Ig_I-set"/>
</dbReference>
<dbReference type="InterPro" id="IPR013783">
    <property type="entry name" value="Ig-like_fold"/>
</dbReference>
<dbReference type="AlphaFoldDB" id="A0A914YY11"/>
<dbReference type="PANTHER" id="PTHR47633">
    <property type="entry name" value="IMMUNOGLOBULIN"/>
    <property type="match status" value="1"/>
</dbReference>
<evidence type="ECO:0000256" key="3">
    <source>
        <dbReference type="ARBA" id="ARBA00023319"/>
    </source>
</evidence>
<reference evidence="6" key="1">
    <citation type="submission" date="2022-11" db="UniProtKB">
        <authorList>
            <consortium name="WormBaseParasite"/>
        </authorList>
    </citation>
    <scope>IDENTIFICATION</scope>
</reference>
<keyword evidence="1" id="KW-0677">Repeat</keyword>